<dbReference type="Proteomes" id="UP000807115">
    <property type="component" value="Chromosome 1"/>
</dbReference>
<protein>
    <submittedName>
        <fullName evidence="3">Uncharacterized protein</fullName>
    </submittedName>
</protein>
<feature type="chain" id="PRO_5038115316" evidence="2">
    <location>
        <begin position="19"/>
        <end position="97"/>
    </location>
</feature>
<evidence type="ECO:0000313" key="3">
    <source>
        <dbReference type="EMBL" id="KAG0548535.1"/>
    </source>
</evidence>
<reference evidence="3" key="2">
    <citation type="submission" date="2020-10" db="EMBL/GenBank/DDBJ databases">
        <authorList>
            <person name="Cooper E.A."/>
            <person name="Brenton Z.W."/>
            <person name="Flinn B.S."/>
            <person name="Jenkins J."/>
            <person name="Shu S."/>
            <person name="Flowers D."/>
            <person name="Luo F."/>
            <person name="Wang Y."/>
            <person name="Xia P."/>
            <person name="Barry K."/>
            <person name="Daum C."/>
            <person name="Lipzen A."/>
            <person name="Yoshinaga Y."/>
            <person name="Schmutz J."/>
            <person name="Saski C."/>
            <person name="Vermerris W."/>
            <person name="Kresovich S."/>
        </authorList>
    </citation>
    <scope>NUCLEOTIDE SEQUENCE</scope>
</reference>
<feature type="region of interest" description="Disordered" evidence="1">
    <location>
        <begin position="38"/>
        <end position="97"/>
    </location>
</feature>
<evidence type="ECO:0000313" key="4">
    <source>
        <dbReference type="Proteomes" id="UP000807115"/>
    </source>
</evidence>
<organism evidence="3 4">
    <name type="scientific">Sorghum bicolor</name>
    <name type="common">Sorghum</name>
    <name type="synonym">Sorghum vulgare</name>
    <dbReference type="NCBI Taxonomy" id="4558"/>
    <lineage>
        <taxon>Eukaryota</taxon>
        <taxon>Viridiplantae</taxon>
        <taxon>Streptophyta</taxon>
        <taxon>Embryophyta</taxon>
        <taxon>Tracheophyta</taxon>
        <taxon>Spermatophyta</taxon>
        <taxon>Magnoliopsida</taxon>
        <taxon>Liliopsida</taxon>
        <taxon>Poales</taxon>
        <taxon>Poaceae</taxon>
        <taxon>PACMAD clade</taxon>
        <taxon>Panicoideae</taxon>
        <taxon>Andropogonodae</taxon>
        <taxon>Andropogoneae</taxon>
        <taxon>Sorghinae</taxon>
        <taxon>Sorghum</taxon>
    </lineage>
</organism>
<sequence>MKMKGSLWVLVLGGEAVGGEVWVCVCWGGGELIHQWGGHERQGGEGDGGCGERAVAEGGQGGEGGGQRGSQKWRRGNGWLSWGRGRRGGRRDCMGKD</sequence>
<dbReference type="AlphaFoldDB" id="A0A921RZL2"/>
<keyword evidence="2" id="KW-0732">Signal</keyword>
<reference evidence="3" key="1">
    <citation type="journal article" date="2019" name="BMC Genomics">
        <title>A new reference genome for Sorghum bicolor reveals high levels of sequence similarity between sweet and grain genotypes: implications for the genetics of sugar metabolism.</title>
        <authorList>
            <person name="Cooper E.A."/>
            <person name="Brenton Z.W."/>
            <person name="Flinn B.S."/>
            <person name="Jenkins J."/>
            <person name="Shu S."/>
            <person name="Flowers D."/>
            <person name="Luo F."/>
            <person name="Wang Y."/>
            <person name="Xia P."/>
            <person name="Barry K."/>
            <person name="Daum C."/>
            <person name="Lipzen A."/>
            <person name="Yoshinaga Y."/>
            <person name="Schmutz J."/>
            <person name="Saski C."/>
            <person name="Vermerris W."/>
            <person name="Kresovich S."/>
        </authorList>
    </citation>
    <scope>NUCLEOTIDE SEQUENCE</scope>
</reference>
<dbReference type="EMBL" id="CM027680">
    <property type="protein sequence ID" value="KAG0548535.1"/>
    <property type="molecule type" value="Genomic_DNA"/>
</dbReference>
<name>A0A921RZL2_SORBI</name>
<gene>
    <name evidence="3" type="ORF">BDA96_01G174800</name>
</gene>
<proteinExistence type="predicted"/>
<feature type="compositionally biased region" description="Gly residues" evidence="1">
    <location>
        <begin position="58"/>
        <end position="68"/>
    </location>
</feature>
<evidence type="ECO:0000256" key="2">
    <source>
        <dbReference type="SAM" id="SignalP"/>
    </source>
</evidence>
<evidence type="ECO:0000256" key="1">
    <source>
        <dbReference type="SAM" id="MobiDB-lite"/>
    </source>
</evidence>
<comment type="caution">
    <text evidence="3">The sequence shown here is derived from an EMBL/GenBank/DDBJ whole genome shotgun (WGS) entry which is preliminary data.</text>
</comment>
<accession>A0A921RZL2</accession>
<feature type="signal peptide" evidence="2">
    <location>
        <begin position="1"/>
        <end position="18"/>
    </location>
</feature>